<evidence type="ECO:0000256" key="6">
    <source>
        <dbReference type="SAM" id="Phobius"/>
    </source>
</evidence>
<evidence type="ECO:0000256" key="5">
    <source>
        <dbReference type="ARBA" id="ARBA00023014"/>
    </source>
</evidence>
<evidence type="ECO:0000256" key="4">
    <source>
        <dbReference type="ARBA" id="ARBA00023004"/>
    </source>
</evidence>
<dbReference type="GO" id="GO:0051539">
    <property type="term" value="F:4 iron, 4 sulfur cluster binding"/>
    <property type="evidence" value="ECO:0007669"/>
    <property type="project" value="UniProtKB-KW"/>
</dbReference>
<gene>
    <name evidence="8" type="ORF">DWW57_13745</name>
</gene>
<protein>
    <submittedName>
        <fullName evidence="8">(Fe-S)-binding protein</fullName>
    </submittedName>
</protein>
<keyword evidence="6" id="KW-0472">Membrane</keyword>
<feature type="domain" description="4Fe-4S ferredoxin-type" evidence="7">
    <location>
        <begin position="308"/>
        <end position="341"/>
    </location>
</feature>
<dbReference type="PROSITE" id="PS51379">
    <property type="entry name" value="4FE4S_FER_2"/>
    <property type="match status" value="1"/>
</dbReference>
<keyword evidence="4" id="KW-0408">Iron</keyword>
<dbReference type="SUPFAM" id="SSF103501">
    <property type="entry name" value="Respiratory nitrate reductase 1 gamma chain"/>
    <property type="match status" value="1"/>
</dbReference>
<dbReference type="Pfam" id="PF02754">
    <property type="entry name" value="CCG"/>
    <property type="match status" value="2"/>
</dbReference>
<dbReference type="InterPro" id="IPR036197">
    <property type="entry name" value="NarG-like_sf"/>
</dbReference>
<dbReference type="GO" id="GO:0046872">
    <property type="term" value="F:metal ion binding"/>
    <property type="evidence" value="ECO:0007669"/>
    <property type="project" value="UniProtKB-KW"/>
</dbReference>
<dbReference type="InterPro" id="IPR004017">
    <property type="entry name" value="Cys_rich_dom"/>
</dbReference>
<dbReference type="PANTHER" id="PTHR43255:SF1">
    <property type="entry name" value="IRON-SULFUR-BINDING OXIDOREDUCTASE FADF-RELATED"/>
    <property type="match status" value="1"/>
</dbReference>
<feature type="transmembrane region" description="Helical" evidence="6">
    <location>
        <begin position="6"/>
        <end position="23"/>
    </location>
</feature>
<feature type="transmembrane region" description="Helical" evidence="6">
    <location>
        <begin position="72"/>
        <end position="91"/>
    </location>
</feature>
<keyword evidence="3" id="KW-0560">Oxidoreductase</keyword>
<dbReference type="PANTHER" id="PTHR43255">
    <property type="entry name" value="IRON-SULFUR-BINDING OXIDOREDUCTASE FADF-RELATED-RELATED"/>
    <property type="match status" value="1"/>
</dbReference>
<sequence length="589" mass="66933">MYYDPFVLPFTIGLNILLIYLVIKYARWIRTFSPEDKRTIRRNFFSLKTLKAGKEVFLESLVHHKIFRTNPFLGYMHMCFGLGWFLLIVVGKIESLVYHTSIFNPPYFAIFFRYFHPAQETFPYSSTFAFLMDLILLMILSGLTLAFLKRMYSKALGLKKTTNHRPFDLLILTVLWLIFPLRFLAESFTSGVRGGGSFLTHSAGNLFDTFLPIESLAYPAWWAYSSALGLFFLLLPFSRYMHIPTEIVYIFLKNWGIKQGKQFTGISQFQLYSCSRCGICIDRCQLGTSLGHTDTQPVYFLKKLRHEKEHTVQIADCLMCGRCEAACPVDLKLNALRLSQRTDYTHITKSTYDYIQPQPAFPAKVAYFAGCMGHLTPSVIQAMEHIFRKAGVDYTFIDQQTGICCGRPMMLAGNHNAASVIVEKNKARIENSGAGLLVTSCPICYKTFREEYRLNLKVMHHTEYLNDLIRNKLITPHQSELKTVFHNPCELGRGCGVYAAPDQVLQTVSHKLATVYDGKNSLCCGGSLANIHIDPGQRTRISSDAVKAYLSYQPDLLVTACPLCKKTFMKTDTAVPIKDIAEVVAENCR</sequence>
<proteinExistence type="predicted"/>
<evidence type="ECO:0000259" key="7">
    <source>
        <dbReference type="PROSITE" id="PS51379"/>
    </source>
</evidence>
<dbReference type="InterPro" id="IPR051460">
    <property type="entry name" value="HdrC_iron-sulfur_subunit"/>
</dbReference>
<keyword evidence="6" id="KW-0812">Transmembrane</keyword>
<dbReference type="RefSeq" id="WP_087381456.1">
    <property type="nucleotide sequence ID" value="NZ_CABJFF010000020.1"/>
</dbReference>
<keyword evidence="6" id="KW-1133">Transmembrane helix</keyword>
<dbReference type="Pfam" id="PF13183">
    <property type="entry name" value="Fer4_8"/>
    <property type="match status" value="1"/>
</dbReference>
<dbReference type="Gene3D" id="1.20.950.20">
    <property type="entry name" value="Transmembrane di-heme cytochromes, Chain C"/>
    <property type="match status" value="1"/>
</dbReference>
<evidence type="ECO:0000313" key="9">
    <source>
        <dbReference type="Proteomes" id="UP000284243"/>
    </source>
</evidence>
<organism evidence="8 9">
    <name type="scientific">Odoribacter splanchnicus</name>
    <dbReference type="NCBI Taxonomy" id="28118"/>
    <lineage>
        <taxon>Bacteria</taxon>
        <taxon>Pseudomonadati</taxon>
        <taxon>Bacteroidota</taxon>
        <taxon>Bacteroidia</taxon>
        <taxon>Bacteroidales</taxon>
        <taxon>Odoribacteraceae</taxon>
        <taxon>Odoribacter</taxon>
    </lineage>
</organism>
<comment type="caution">
    <text evidence="8">The sequence shown here is derived from an EMBL/GenBank/DDBJ whole genome shotgun (WGS) entry which is preliminary data.</text>
</comment>
<dbReference type="PROSITE" id="PS00198">
    <property type="entry name" value="4FE4S_FER_1"/>
    <property type="match status" value="1"/>
</dbReference>
<evidence type="ECO:0000313" key="8">
    <source>
        <dbReference type="EMBL" id="RGU55033.1"/>
    </source>
</evidence>
<name>A0A412TMM6_9BACT</name>
<feature type="transmembrane region" description="Helical" evidence="6">
    <location>
        <begin position="216"/>
        <end position="235"/>
    </location>
</feature>
<reference evidence="8 9" key="1">
    <citation type="submission" date="2018-08" db="EMBL/GenBank/DDBJ databases">
        <title>A genome reference for cultivated species of the human gut microbiota.</title>
        <authorList>
            <person name="Zou Y."/>
            <person name="Xue W."/>
            <person name="Luo G."/>
        </authorList>
    </citation>
    <scope>NUCLEOTIDE SEQUENCE [LARGE SCALE GENOMIC DNA]</scope>
    <source>
        <strain evidence="8 9">AF16-14</strain>
    </source>
</reference>
<keyword evidence="1" id="KW-0004">4Fe-4S</keyword>
<evidence type="ECO:0000256" key="3">
    <source>
        <dbReference type="ARBA" id="ARBA00023002"/>
    </source>
</evidence>
<keyword evidence="2" id="KW-0479">Metal-binding</keyword>
<evidence type="ECO:0000256" key="2">
    <source>
        <dbReference type="ARBA" id="ARBA00022723"/>
    </source>
</evidence>
<dbReference type="InterPro" id="IPR017896">
    <property type="entry name" value="4Fe4S_Fe-S-bd"/>
</dbReference>
<dbReference type="SUPFAM" id="SSF46548">
    <property type="entry name" value="alpha-helical ferredoxin"/>
    <property type="match status" value="1"/>
</dbReference>
<dbReference type="Gene3D" id="3.30.70.20">
    <property type="match status" value="1"/>
</dbReference>
<dbReference type="GO" id="GO:0005886">
    <property type="term" value="C:plasma membrane"/>
    <property type="evidence" value="ECO:0007669"/>
    <property type="project" value="TreeGrafter"/>
</dbReference>
<feature type="transmembrane region" description="Helical" evidence="6">
    <location>
        <begin position="169"/>
        <end position="185"/>
    </location>
</feature>
<feature type="transmembrane region" description="Helical" evidence="6">
    <location>
        <begin position="128"/>
        <end position="148"/>
    </location>
</feature>
<evidence type="ECO:0000256" key="1">
    <source>
        <dbReference type="ARBA" id="ARBA00022485"/>
    </source>
</evidence>
<dbReference type="InterPro" id="IPR017900">
    <property type="entry name" value="4Fe4S_Fe_S_CS"/>
</dbReference>
<dbReference type="GO" id="GO:0016491">
    <property type="term" value="F:oxidoreductase activity"/>
    <property type="evidence" value="ECO:0007669"/>
    <property type="project" value="UniProtKB-KW"/>
</dbReference>
<dbReference type="EMBL" id="QRYC01000022">
    <property type="protein sequence ID" value="RGU55033.1"/>
    <property type="molecule type" value="Genomic_DNA"/>
</dbReference>
<keyword evidence="5" id="KW-0411">Iron-sulfur</keyword>
<dbReference type="AlphaFoldDB" id="A0A412TMM6"/>
<accession>A0A412TMM6</accession>
<dbReference type="Proteomes" id="UP000284243">
    <property type="component" value="Unassembled WGS sequence"/>
</dbReference>